<keyword evidence="1" id="KW-1133">Transmembrane helix</keyword>
<evidence type="ECO:0008006" key="4">
    <source>
        <dbReference type="Google" id="ProtNLM"/>
    </source>
</evidence>
<evidence type="ECO:0000313" key="2">
    <source>
        <dbReference type="EMBL" id="ALE16615.1"/>
    </source>
</evidence>
<dbReference type="EMBL" id="CP012669">
    <property type="protein sequence ID" value="ALE16615.1"/>
    <property type="molecule type" value="Genomic_DNA"/>
</dbReference>
<dbReference type="AlphaFoldDB" id="A0A0M4M4D0"/>
<dbReference type="KEGG" id="aep:AMC99_01321"/>
<keyword evidence="3" id="KW-1185">Reference proteome</keyword>
<protein>
    <recommendedName>
        <fullName evidence="4">VanZ-like domain-containing protein</fullName>
    </recommendedName>
</protein>
<feature type="transmembrane region" description="Helical" evidence="1">
    <location>
        <begin position="22"/>
        <end position="40"/>
    </location>
</feature>
<organism evidence="2 3">
    <name type="scientific">Altererythrobacter epoxidivorans</name>
    <dbReference type="NCBI Taxonomy" id="361183"/>
    <lineage>
        <taxon>Bacteria</taxon>
        <taxon>Pseudomonadati</taxon>
        <taxon>Pseudomonadota</taxon>
        <taxon>Alphaproteobacteria</taxon>
        <taxon>Sphingomonadales</taxon>
        <taxon>Erythrobacteraceae</taxon>
        <taxon>Altererythrobacter</taxon>
    </lineage>
</organism>
<proteinExistence type="predicted"/>
<dbReference type="OrthoDB" id="6660115at2"/>
<dbReference type="PATRIC" id="fig|361183.4.peg.1291"/>
<evidence type="ECO:0000256" key="1">
    <source>
        <dbReference type="SAM" id="Phobius"/>
    </source>
</evidence>
<name>A0A0M4M4D0_9SPHN</name>
<dbReference type="Proteomes" id="UP000057938">
    <property type="component" value="Chromosome"/>
</dbReference>
<keyword evidence="1" id="KW-0472">Membrane</keyword>
<reference evidence="2 3" key="1">
    <citation type="submission" date="2015-09" db="EMBL/GenBank/DDBJ databases">
        <title>Complete genome sequence of a benzo[a]pyrene-degrading bacterium Altererythrobacter epoxidivorans CGMCC 1.7731T.</title>
        <authorList>
            <person name="Li Z."/>
            <person name="Cheng H."/>
            <person name="Huo Y."/>
            <person name="Xu X."/>
        </authorList>
    </citation>
    <scope>NUCLEOTIDE SEQUENCE [LARGE SCALE GENOMIC DNA]</scope>
    <source>
        <strain evidence="2 3">CGMCC 1.7731</strain>
    </source>
</reference>
<dbReference type="STRING" id="361183.AMC99_01321"/>
<accession>A0A0M4M4D0</accession>
<sequence>MILFHQAKDVLVELTDLSKDALHLHVSVLIFLGSCVVFGWRASTWKPWLLVLAFALLGEVWDIQYSIADDDPLKPVGNLKDIVNTMFVPSLLMLLARYTDTFVRKPEPQSGDET</sequence>
<evidence type="ECO:0000313" key="3">
    <source>
        <dbReference type="Proteomes" id="UP000057938"/>
    </source>
</evidence>
<gene>
    <name evidence="2" type="ORF">AMC99_01321</name>
</gene>
<dbReference type="RefSeq" id="WP_061924349.1">
    <property type="nucleotide sequence ID" value="NZ_CP012669.1"/>
</dbReference>
<keyword evidence="1" id="KW-0812">Transmembrane</keyword>